<dbReference type="Proteomes" id="UP000000305">
    <property type="component" value="Unassembled WGS sequence"/>
</dbReference>
<feature type="signal peptide" evidence="2">
    <location>
        <begin position="1"/>
        <end position="15"/>
    </location>
</feature>
<reference evidence="3 4" key="1">
    <citation type="journal article" date="2011" name="Science">
        <title>The ecoresponsive genome of Daphnia pulex.</title>
        <authorList>
            <person name="Colbourne J.K."/>
            <person name="Pfrender M.E."/>
            <person name="Gilbert D."/>
            <person name="Thomas W.K."/>
            <person name="Tucker A."/>
            <person name="Oakley T.H."/>
            <person name="Tokishita S."/>
            <person name="Aerts A."/>
            <person name="Arnold G.J."/>
            <person name="Basu M.K."/>
            <person name="Bauer D.J."/>
            <person name="Caceres C.E."/>
            <person name="Carmel L."/>
            <person name="Casola C."/>
            <person name="Choi J.H."/>
            <person name="Detter J.C."/>
            <person name="Dong Q."/>
            <person name="Dusheyko S."/>
            <person name="Eads B.D."/>
            <person name="Frohlich T."/>
            <person name="Geiler-Samerotte K.A."/>
            <person name="Gerlach D."/>
            <person name="Hatcher P."/>
            <person name="Jogdeo S."/>
            <person name="Krijgsveld J."/>
            <person name="Kriventseva E.V."/>
            <person name="Kultz D."/>
            <person name="Laforsch C."/>
            <person name="Lindquist E."/>
            <person name="Lopez J."/>
            <person name="Manak J.R."/>
            <person name="Muller J."/>
            <person name="Pangilinan J."/>
            <person name="Patwardhan R.P."/>
            <person name="Pitluck S."/>
            <person name="Pritham E.J."/>
            <person name="Rechtsteiner A."/>
            <person name="Rho M."/>
            <person name="Rogozin I.B."/>
            <person name="Sakarya O."/>
            <person name="Salamov A."/>
            <person name="Schaack S."/>
            <person name="Shapiro H."/>
            <person name="Shiga Y."/>
            <person name="Skalitzky C."/>
            <person name="Smith Z."/>
            <person name="Souvorov A."/>
            <person name="Sung W."/>
            <person name="Tang Z."/>
            <person name="Tsuchiya D."/>
            <person name="Tu H."/>
            <person name="Vos H."/>
            <person name="Wang M."/>
            <person name="Wolf Y.I."/>
            <person name="Yamagata H."/>
            <person name="Yamada T."/>
            <person name="Ye Y."/>
            <person name="Shaw J.R."/>
            <person name="Andrews J."/>
            <person name="Crease T.J."/>
            <person name="Tang H."/>
            <person name="Lucas S.M."/>
            <person name="Robertson H.M."/>
            <person name="Bork P."/>
            <person name="Koonin E.V."/>
            <person name="Zdobnov E.M."/>
            <person name="Grigoriev I.V."/>
            <person name="Lynch M."/>
            <person name="Boore J.L."/>
        </authorList>
    </citation>
    <scope>NUCLEOTIDE SEQUENCE [LARGE SCALE GENOMIC DNA]</scope>
</reference>
<keyword evidence="4" id="KW-1185">Reference proteome</keyword>
<name>E9G8B4_DAPPU</name>
<dbReference type="AlphaFoldDB" id="E9G8B4"/>
<evidence type="ECO:0000313" key="4">
    <source>
        <dbReference type="Proteomes" id="UP000000305"/>
    </source>
</evidence>
<gene>
    <name evidence="3" type="ORF">DAPPUDRAFT_314983</name>
</gene>
<feature type="region of interest" description="Disordered" evidence="1">
    <location>
        <begin position="84"/>
        <end position="141"/>
    </location>
</feature>
<dbReference type="InParanoid" id="E9G8B4"/>
<dbReference type="HOGENOM" id="CLU_1572186_0_0_1"/>
<accession>E9G8B4</accession>
<sequence length="203" mass="22018">MKFVILAALLAVSAASYSNNKAPVNFGSLAYSDQGNSAPNYLTSVNSVDTETVYSTPITPVITYSALKVDNVSPVSAAYEFQTAKAGANEEEEEEEHEEEDEDDEDEDSETKSESESTDGQNNKDSGDGNVYATSTVGGGEYEHTTASTHVITSAYKEPEYSTTSIPVVVVSTPAYQTPSTTAVPVYEAKDKFLPYWLRQRNY</sequence>
<keyword evidence="2" id="KW-0732">Signal</keyword>
<dbReference type="OrthoDB" id="10418367at2759"/>
<evidence type="ECO:0000256" key="1">
    <source>
        <dbReference type="SAM" id="MobiDB-lite"/>
    </source>
</evidence>
<protein>
    <submittedName>
        <fullName evidence="3">Uncharacterized protein</fullName>
    </submittedName>
</protein>
<proteinExistence type="predicted"/>
<organism evidence="3 4">
    <name type="scientific">Daphnia pulex</name>
    <name type="common">Water flea</name>
    <dbReference type="NCBI Taxonomy" id="6669"/>
    <lineage>
        <taxon>Eukaryota</taxon>
        <taxon>Metazoa</taxon>
        <taxon>Ecdysozoa</taxon>
        <taxon>Arthropoda</taxon>
        <taxon>Crustacea</taxon>
        <taxon>Branchiopoda</taxon>
        <taxon>Diplostraca</taxon>
        <taxon>Cladocera</taxon>
        <taxon>Anomopoda</taxon>
        <taxon>Daphniidae</taxon>
        <taxon>Daphnia</taxon>
    </lineage>
</organism>
<evidence type="ECO:0000313" key="3">
    <source>
        <dbReference type="EMBL" id="EFX83948.1"/>
    </source>
</evidence>
<evidence type="ECO:0000256" key="2">
    <source>
        <dbReference type="SAM" id="SignalP"/>
    </source>
</evidence>
<dbReference type="EMBL" id="GL732535">
    <property type="protein sequence ID" value="EFX83948.1"/>
    <property type="molecule type" value="Genomic_DNA"/>
</dbReference>
<dbReference type="KEGG" id="dpx:DAPPUDRAFT_314983"/>
<feature type="chain" id="PRO_5012655231" evidence="2">
    <location>
        <begin position="16"/>
        <end position="203"/>
    </location>
</feature>
<feature type="compositionally biased region" description="Acidic residues" evidence="1">
    <location>
        <begin position="89"/>
        <end position="109"/>
    </location>
</feature>